<evidence type="ECO:0000313" key="2">
    <source>
        <dbReference type="Proteomes" id="UP000499080"/>
    </source>
</evidence>
<comment type="caution">
    <text evidence="1">The sequence shown here is derived from an EMBL/GenBank/DDBJ whole genome shotgun (WGS) entry which is preliminary data.</text>
</comment>
<dbReference type="EMBL" id="BGPR01000232">
    <property type="protein sequence ID" value="GBM06646.1"/>
    <property type="molecule type" value="Genomic_DNA"/>
</dbReference>
<organism evidence="1 2">
    <name type="scientific">Araneus ventricosus</name>
    <name type="common">Orbweaver spider</name>
    <name type="synonym">Epeira ventricosa</name>
    <dbReference type="NCBI Taxonomy" id="182803"/>
    <lineage>
        <taxon>Eukaryota</taxon>
        <taxon>Metazoa</taxon>
        <taxon>Ecdysozoa</taxon>
        <taxon>Arthropoda</taxon>
        <taxon>Chelicerata</taxon>
        <taxon>Arachnida</taxon>
        <taxon>Araneae</taxon>
        <taxon>Araneomorphae</taxon>
        <taxon>Entelegynae</taxon>
        <taxon>Araneoidea</taxon>
        <taxon>Araneidae</taxon>
        <taxon>Araneus</taxon>
    </lineage>
</organism>
<reference evidence="1 2" key="1">
    <citation type="journal article" date="2019" name="Sci. Rep.">
        <title>Orb-weaving spider Araneus ventricosus genome elucidates the spidroin gene catalogue.</title>
        <authorList>
            <person name="Kono N."/>
            <person name="Nakamura H."/>
            <person name="Ohtoshi R."/>
            <person name="Moran D.A.P."/>
            <person name="Shinohara A."/>
            <person name="Yoshida Y."/>
            <person name="Fujiwara M."/>
            <person name="Mori M."/>
            <person name="Tomita M."/>
            <person name="Arakawa K."/>
        </authorList>
    </citation>
    <scope>NUCLEOTIDE SEQUENCE [LARGE SCALE GENOMIC DNA]</scope>
</reference>
<dbReference type="AlphaFoldDB" id="A0A4Y2CRU5"/>
<dbReference type="Proteomes" id="UP000499080">
    <property type="component" value="Unassembled WGS sequence"/>
</dbReference>
<protein>
    <submittedName>
        <fullName evidence="1">Uncharacterized protein</fullName>
    </submittedName>
</protein>
<keyword evidence="2" id="KW-1185">Reference proteome</keyword>
<proteinExistence type="predicted"/>
<gene>
    <name evidence="1" type="ORF">AVEN_190866_1</name>
</gene>
<name>A0A4Y2CRU5_ARAVE</name>
<accession>A0A4Y2CRU5</accession>
<sequence length="132" mass="14609">MFLQKSSLLQRASVFSCNIYIEHLNSKIDVKRDLLLRSPLLTSYGNFDALLQGFIQGYCSSAALMDEPPLCCSKASKLPYDVNRDLLNRSPLLTSYSNFDALLQGFIQGYCSSAALMDEPPLCCSKASKLPV</sequence>
<evidence type="ECO:0000313" key="1">
    <source>
        <dbReference type="EMBL" id="GBM06646.1"/>
    </source>
</evidence>